<gene>
    <name evidence="2" type="ORF">MSZNOR_1265</name>
</gene>
<dbReference type="EMBL" id="OX458333">
    <property type="protein sequence ID" value="CAI8783449.1"/>
    <property type="molecule type" value="Genomic_DNA"/>
</dbReference>
<reference evidence="2 3" key="1">
    <citation type="submission" date="2023-03" db="EMBL/GenBank/DDBJ databases">
        <authorList>
            <person name="Pearce D."/>
        </authorList>
    </citation>
    <scope>NUCLEOTIDE SEQUENCE [LARGE SCALE GENOMIC DNA]</scope>
    <source>
        <strain evidence="2">Msz</strain>
    </source>
</reference>
<evidence type="ECO:0000313" key="3">
    <source>
        <dbReference type="Proteomes" id="UP001162030"/>
    </source>
</evidence>
<sequence>MNYEDFLLNELAGLSGLDEEEIRKIVKKIEEEKARQESEDDAEQRQSH</sequence>
<accession>A0ABM9HZ52</accession>
<name>A0ABM9HZ52_9GAMM</name>
<keyword evidence="1" id="KW-0175">Coiled coil</keyword>
<dbReference type="Proteomes" id="UP001162030">
    <property type="component" value="Chromosome"/>
</dbReference>
<organism evidence="2 3">
    <name type="scientific">Methylocaldum szegediense</name>
    <dbReference type="NCBI Taxonomy" id="73780"/>
    <lineage>
        <taxon>Bacteria</taxon>
        <taxon>Pseudomonadati</taxon>
        <taxon>Pseudomonadota</taxon>
        <taxon>Gammaproteobacteria</taxon>
        <taxon>Methylococcales</taxon>
        <taxon>Methylococcaceae</taxon>
        <taxon>Methylocaldum</taxon>
    </lineage>
</organism>
<evidence type="ECO:0000256" key="1">
    <source>
        <dbReference type="SAM" id="Coils"/>
    </source>
</evidence>
<proteinExistence type="predicted"/>
<protein>
    <submittedName>
        <fullName evidence="2">Uncharacterized protein</fullName>
    </submittedName>
</protein>
<keyword evidence="3" id="KW-1185">Reference proteome</keyword>
<feature type="coiled-coil region" evidence="1">
    <location>
        <begin position="19"/>
        <end position="46"/>
    </location>
</feature>
<dbReference type="RefSeq" id="WP_156912626.1">
    <property type="nucleotide sequence ID" value="NZ_OX458333.1"/>
</dbReference>
<evidence type="ECO:0000313" key="2">
    <source>
        <dbReference type="EMBL" id="CAI8783449.1"/>
    </source>
</evidence>